<dbReference type="Proteomes" id="UP000440578">
    <property type="component" value="Unassembled WGS sequence"/>
</dbReference>
<gene>
    <name evidence="2" type="ORF">FJT64_007156</name>
</gene>
<reference evidence="2 3" key="1">
    <citation type="submission" date="2019-07" db="EMBL/GenBank/DDBJ databases">
        <title>Draft genome assembly of a fouling barnacle, Amphibalanus amphitrite (Darwin, 1854): The first reference genome for Thecostraca.</title>
        <authorList>
            <person name="Kim W."/>
        </authorList>
    </citation>
    <scope>NUCLEOTIDE SEQUENCE [LARGE SCALE GENOMIC DNA]</scope>
    <source>
        <strain evidence="2">SNU_AA5</strain>
        <tissue evidence="2">Soma without cirri and trophi</tissue>
    </source>
</reference>
<sequence>MFEKDVIKGAVNPRSSRVMSEKRRCSTAAGAQENVRYLAEFPTERLADPADVAVWHRAIGSMTASFKRLSTAGKLSALHNFGAPAGGRRYGTGIGVQPTSVARRTPNTMRGQGRVSAGQPTAQKRAGHTDHRYAASSARRSAAPHSLSTFVGENRSWGTKCIGVGPD</sequence>
<evidence type="ECO:0000256" key="1">
    <source>
        <dbReference type="SAM" id="MobiDB-lite"/>
    </source>
</evidence>
<proteinExistence type="predicted"/>
<accession>A0A6A4VME1</accession>
<comment type="caution">
    <text evidence="2">The sequence shown here is derived from an EMBL/GenBank/DDBJ whole genome shotgun (WGS) entry which is preliminary data.</text>
</comment>
<evidence type="ECO:0000313" key="2">
    <source>
        <dbReference type="EMBL" id="KAF0295295.1"/>
    </source>
</evidence>
<dbReference type="EMBL" id="VIIS01001628">
    <property type="protein sequence ID" value="KAF0295295.1"/>
    <property type="molecule type" value="Genomic_DNA"/>
</dbReference>
<evidence type="ECO:0000313" key="3">
    <source>
        <dbReference type="Proteomes" id="UP000440578"/>
    </source>
</evidence>
<keyword evidence="3" id="KW-1185">Reference proteome</keyword>
<dbReference type="AlphaFoldDB" id="A0A6A4VME1"/>
<protein>
    <submittedName>
        <fullName evidence="2">Uncharacterized protein</fullName>
    </submittedName>
</protein>
<organism evidence="2 3">
    <name type="scientific">Amphibalanus amphitrite</name>
    <name type="common">Striped barnacle</name>
    <name type="synonym">Balanus amphitrite</name>
    <dbReference type="NCBI Taxonomy" id="1232801"/>
    <lineage>
        <taxon>Eukaryota</taxon>
        <taxon>Metazoa</taxon>
        <taxon>Ecdysozoa</taxon>
        <taxon>Arthropoda</taxon>
        <taxon>Crustacea</taxon>
        <taxon>Multicrustacea</taxon>
        <taxon>Cirripedia</taxon>
        <taxon>Thoracica</taxon>
        <taxon>Thoracicalcarea</taxon>
        <taxon>Balanomorpha</taxon>
        <taxon>Balanoidea</taxon>
        <taxon>Balanidae</taxon>
        <taxon>Amphibalaninae</taxon>
        <taxon>Amphibalanus</taxon>
    </lineage>
</organism>
<feature type="region of interest" description="Disordered" evidence="1">
    <location>
        <begin position="106"/>
        <end position="128"/>
    </location>
</feature>
<name>A0A6A4VME1_AMPAM</name>